<keyword evidence="2" id="KW-1185">Reference proteome</keyword>
<dbReference type="AlphaFoldDB" id="A0A4S8LLB1"/>
<gene>
    <name evidence="1" type="ORF">K435DRAFT_913635</name>
</gene>
<proteinExistence type="predicted"/>
<dbReference type="EMBL" id="ML179359">
    <property type="protein sequence ID" value="THU89713.1"/>
    <property type="molecule type" value="Genomic_DNA"/>
</dbReference>
<dbReference type="Proteomes" id="UP000297245">
    <property type="component" value="Unassembled WGS sequence"/>
</dbReference>
<reference evidence="1 2" key="1">
    <citation type="journal article" date="2019" name="Nat. Ecol. Evol.">
        <title>Megaphylogeny resolves global patterns of mushroom evolution.</title>
        <authorList>
            <person name="Varga T."/>
            <person name="Krizsan K."/>
            <person name="Foldi C."/>
            <person name="Dima B."/>
            <person name="Sanchez-Garcia M."/>
            <person name="Sanchez-Ramirez S."/>
            <person name="Szollosi G.J."/>
            <person name="Szarkandi J.G."/>
            <person name="Papp V."/>
            <person name="Albert L."/>
            <person name="Andreopoulos W."/>
            <person name="Angelini C."/>
            <person name="Antonin V."/>
            <person name="Barry K.W."/>
            <person name="Bougher N.L."/>
            <person name="Buchanan P."/>
            <person name="Buyck B."/>
            <person name="Bense V."/>
            <person name="Catcheside P."/>
            <person name="Chovatia M."/>
            <person name="Cooper J."/>
            <person name="Damon W."/>
            <person name="Desjardin D."/>
            <person name="Finy P."/>
            <person name="Geml J."/>
            <person name="Haridas S."/>
            <person name="Hughes K."/>
            <person name="Justo A."/>
            <person name="Karasinski D."/>
            <person name="Kautmanova I."/>
            <person name="Kiss B."/>
            <person name="Kocsube S."/>
            <person name="Kotiranta H."/>
            <person name="LaButti K.M."/>
            <person name="Lechner B.E."/>
            <person name="Liimatainen K."/>
            <person name="Lipzen A."/>
            <person name="Lukacs Z."/>
            <person name="Mihaltcheva S."/>
            <person name="Morgado L.N."/>
            <person name="Niskanen T."/>
            <person name="Noordeloos M.E."/>
            <person name="Ohm R.A."/>
            <person name="Ortiz-Santana B."/>
            <person name="Ovrebo C."/>
            <person name="Racz N."/>
            <person name="Riley R."/>
            <person name="Savchenko A."/>
            <person name="Shiryaev A."/>
            <person name="Soop K."/>
            <person name="Spirin V."/>
            <person name="Szebenyi C."/>
            <person name="Tomsovsky M."/>
            <person name="Tulloss R.E."/>
            <person name="Uehling J."/>
            <person name="Grigoriev I.V."/>
            <person name="Vagvolgyi C."/>
            <person name="Papp T."/>
            <person name="Martin F.M."/>
            <person name="Miettinen O."/>
            <person name="Hibbett D.S."/>
            <person name="Nagy L.G."/>
        </authorList>
    </citation>
    <scope>NUCLEOTIDE SEQUENCE [LARGE SCALE GENOMIC DNA]</scope>
    <source>
        <strain evidence="1 2">CBS 962.96</strain>
    </source>
</reference>
<dbReference type="OrthoDB" id="2682201at2759"/>
<evidence type="ECO:0000313" key="1">
    <source>
        <dbReference type="EMBL" id="THU89713.1"/>
    </source>
</evidence>
<accession>A0A4S8LLB1</accession>
<organism evidence="1 2">
    <name type="scientific">Dendrothele bispora (strain CBS 962.96)</name>
    <dbReference type="NCBI Taxonomy" id="1314807"/>
    <lineage>
        <taxon>Eukaryota</taxon>
        <taxon>Fungi</taxon>
        <taxon>Dikarya</taxon>
        <taxon>Basidiomycota</taxon>
        <taxon>Agaricomycotina</taxon>
        <taxon>Agaricomycetes</taxon>
        <taxon>Agaricomycetidae</taxon>
        <taxon>Agaricales</taxon>
        <taxon>Agaricales incertae sedis</taxon>
        <taxon>Dendrothele</taxon>
    </lineage>
</organism>
<protein>
    <submittedName>
        <fullName evidence="1">Uncharacterized protein</fullName>
    </submittedName>
</protein>
<name>A0A4S8LLB1_DENBC</name>
<sequence>MPIQPSTVRSPRRLPGHVSFDVRDLRLRVHEVIEDYVPARSLLTTLARSHGVILGSVAHRVALPNENIAPNGIDIAVDFEGFDTMFSFLEGQDLEISSESVLHPWESTAESVHVFRHKLKHQIGPGLPRYFYVRLIRLKTGSDTLYFHLLSSPTTSEMTYLTPSTWVTFYPLLWQARVSWYRWNDTVTQYIRDKRISACSAGFKLVKSNATYTGQCTSCPASTRVLSGNDSVHVVTHTLARRRSDIHGATADQLFKDVAIKWKFSVHCFNSNCCRYQAVYVREPNIFFAPSSQETIDCNTDEYCNYKIAWISSLRMSTFQAILLRPNHYPNLVPVFIEPSETSYRTIDSVAVEQWFARTGGEVWSLKNHRLIRTDVDTSAPNVTYTLFVSPRDSVHFDRYHEHAMLLVKHTDDALLSFVRNDLDDIKRYVYEWLDPTIADSDNDAGRSDCYADPLDI</sequence>
<evidence type="ECO:0000313" key="2">
    <source>
        <dbReference type="Proteomes" id="UP000297245"/>
    </source>
</evidence>